<dbReference type="AlphaFoldDB" id="A0A0V7ZR71"/>
<dbReference type="GO" id="GO:0015977">
    <property type="term" value="P:carbon fixation"/>
    <property type="evidence" value="ECO:0007669"/>
    <property type="project" value="UniProtKB-UniRule"/>
</dbReference>
<dbReference type="HAMAP" id="MF_00856">
    <property type="entry name" value="Raf1"/>
    <property type="match status" value="1"/>
</dbReference>
<dbReference type="PANTHER" id="PTHR35299">
    <property type="entry name" value="RUBISCO ACCUMULATION FACTOR 1"/>
    <property type="match status" value="1"/>
</dbReference>
<feature type="domain" description="Rubisco accumulation factor 1 alpha-helical" evidence="8">
    <location>
        <begin position="90"/>
        <end position="195"/>
    </location>
</feature>
<comment type="subcellular location">
    <subcellularLocation>
        <location evidence="6">Cytoplasm</location>
    </subcellularLocation>
</comment>
<feature type="domain" description="Rubisco accumulation factor 1 C-terminal" evidence="7">
    <location>
        <begin position="209"/>
        <end position="350"/>
    </location>
</feature>
<evidence type="ECO:0000313" key="12">
    <source>
        <dbReference type="Proteomes" id="UP000053372"/>
    </source>
</evidence>
<evidence type="ECO:0000256" key="6">
    <source>
        <dbReference type="HAMAP-Rule" id="MF_00856"/>
    </source>
</evidence>
<organism evidence="11 12">
    <name type="scientific">Mastigocoleus testarum BC008</name>
    <dbReference type="NCBI Taxonomy" id="371196"/>
    <lineage>
        <taxon>Bacteria</taxon>
        <taxon>Bacillati</taxon>
        <taxon>Cyanobacteriota</taxon>
        <taxon>Cyanophyceae</taxon>
        <taxon>Nostocales</taxon>
        <taxon>Hapalosiphonaceae</taxon>
        <taxon>Mastigocoleus</taxon>
    </lineage>
</organism>
<dbReference type="InterPro" id="IPR046382">
    <property type="entry name" value="Raf1_cyn"/>
</dbReference>
<feature type="domain" description="Rubisco accumulation factor 1 helix turn helix" evidence="9">
    <location>
        <begin position="19"/>
        <end position="78"/>
    </location>
</feature>
<keyword evidence="2 6" id="KW-0602">Photosynthesis</keyword>
<dbReference type="EMBL" id="LMTZ01000090">
    <property type="protein sequence ID" value="KST67172.1"/>
    <property type="molecule type" value="Genomic_DNA"/>
</dbReference>
<keyword evidence="12" id="KW-1185">Reference proteome</keyword>
<keyword evidence="1 6" id="KW-0963">Cytoplasm</keyword>
<dbReference type="Pfam" id="PF18578">
    <property type="entry name" value="Raf1_N"/>
    <property type="match status" value="1"/>
</dbReference>
<keyword evidence="3 6" id="KW-0143">Chaperone</keyword>
<evidence type="ECO:0000259" key="8">
    <source>
        <dbReference type="Pfam" id="PF18578"/>
    </source>
</evidence>
<dbReference type="InterPro" id="IPR040781">
    <property type="entry name" value="Raf1_HTH"/>
</dbReference>
<protein>
    <recommendedName>
        <fullName evidence="5 6">RuBisCO accumulation factor 1</fullName>
    </recommendedName>
</protein>
<dbReference type="InterPro" id="IPR041358">
    <property type="entry name" value="Raf1_N"/>
</dbReference>
<dbReference type="PANTHER" id="PTHR35299:SF6">
    <property type="entry name" value="RUBISCO ACCUMULATION FACTOR 1"/>
    <property type="match status" value="1"/>
</dbReference>
<proteinExistence type="inferred from homology"/>
<accession>A0A0V7ZR71</accession>
<sequence length="365" mass="41132">MTNLPPNPQDSENLTEAESQQLLQKLRQKQGNWVEWGKEIAKLQKSGYSPQIIFEATGFEPIQQNQVIVGAQVYHSIVKANASEAVQSHYWERGSDVLYELRMLTQEERATAAELTHHHQLDMDSAREIARAIKDFSRLPKLPAGFSQHPGDAVAYQCWKLARQKSDLQERSRLIAKGLKFAASDSARKQVEQLLTDFTVVPKKPAPHLPLYRPESESDLPRLVAVAGELPLSPSELQAVPSFKEEGVFGIVKSSGEQTWVALPGWQVILNSQDPVVIICNSDILPTDTQTSPESVLVVIDRAQTEWDANSYFAVENSTEENSQIDFQWFETQPEVSILGRIVVIIRPKRILDEEITKDAWQIDE</sequence>
<evidence type="ECO:0000256" key="2">
    <source>
        <dbReference type="ARBA" id="ARBA00022531"/>
    </source>
</evidence>
<dbReference type="Pfam" id="PF18087">
    <property type="entry name" value="RuBisCo_chap_C"/>
    <property type="match status" value="1"/>
</dbReference>
<dbReference type="GO" id="GO:0110102">
    <property type="term" value="P:ribulose bisphosphate carboxylase complex assembly"/>
    <property type="evidence" value="ECO:0007669"/>
    <property type="project" value="UniProtKB-UniRule"/>
</dbReference>
<dbReference type="InterPro" id="IPR037494">
    <property type="entry name" value="RAF1"/>
</dbReference>
<evidence type="ECO:0000256" key="3">
    <source>
        <dbReference type="ARBA" id="ARBA00023186"/>
    </source>
</evidence>
<dbReference type="RefSeq" id="WP_027846778.1">
    <property type="nucleotide sequence ID" value="NZ_LMTZ01000090.1"/>
</dbReference>
<keyword evidence="4 6" id="KW-0120">Carbon dioxide fixation</keyword>
<reference evidence="11 12" key="1">
    <citation type="journal article" date="2015" name="Genome Announc.">
        <title>Draft Genome of the Euendolithic (true boring) Cyanobacterium Mastigocoleus testarum strain BC008.</title>
        <authorList>
            <person name="Guida B.S."/>
            <person name="Garcia-Pichel F."/>
        </authorList>
    </citation>
    <scope>NUCLEOTIDE SEQUENCE [LARGE SCALE GENOMIC DNA]</scope>
    <source>
        <strain evidence="11 12">BC008</strain>
    </source>
</reference>
<evidence type="ECO:0000259" key="7">
    <source>
        <dbReference type="Pfam" id="PF18087"/>
    </source>
</evidence>
<evidence type="ECO:0000259" key="9">
    <source>
        <dbReference type="Pfam" id="PF18579"/>
    </source>
</evidence>
<gene>
    <name evidence="6" type="primary">raf1</name>
    <name evidence="10" type="ORF">BC008_27500</name>
    <name evidence="11" type="ORF">BC008_28680</name>
</gene>
<dbReference type="Pfam" id="PF18579">
    <property type="entry name" value="Raf1_HTH"/>
    <property type="match status" value="1"/>
</dbReference>
<evidence type="ECO:0000256" key="1">
    <source>
        <dbReference type="ARBA" id="ARBA00022490"/>
    </source>
</evidence>
<evidence type="ECO:0000256" key="4">
    <source>
        <dbReference type="ARBA" id="ARBA00023300"/>
    </source>
</evidence>
<dbReference type="EMBL" id="LMTZ01000092">
    <property type="protein sequence ID" value="KST66939.1"/>
    <property type="molecule type" value="Genomic_DNA"/>
</dbReference>
<evidence type="ECO:0000313" key="11">
    <source>
        <dbReference type="EMBL" id="KST67172.1"/>
    </source>
</evidence>
<name>A0A0V7ZR71_9CYAN</name>
<dbReference type="Proteomes" id="UP000053372">
    <property type="component" value="Unassembled WGS sequence"/>
</dbReference>
<comment type="domain">
    <text evidence="6">Has 3 domains, the N-terminal alpha-helical domain, an extended flexible linker and the C-terminal beta-sheet domain. The 2 C-terminal beta-sheet domains are swapped and pack against each other to form the dimer interface.</text>
</comment>
<dbReference type="GO" id="GO:0015979">
    <property type="term" value="P:photosynthesis"/>
    <property type="evidence" value="ECO:0007669"/>
    <property type="project" value="UniProtKB-KW"/>
</dbReference>
<comment type="caution">
    <text evidence="6">Lacks conserved residue(s) required for the propagation of feature annotation.</text>
</comment>
<comment type="similarity">
    <text evidence="6">Belongs to the RAF family.</text>
</comment>
<dbReference type="OrthoDB" id="420612at2"/>
<dbReference type="GO" id="GO:0005737">
    <property type="term" value="C:cytoplasm"/>
    <property type="evidence" value="ECO:0007669"/>
    <property type="project" value="UniProtKB-SubCell"/>
</dbReference>
<dbReference type="InterPro" id="IPR040858">
    <property type="entry name" value="Raf1_C"/>
</dbReference>
<feature type="region of interest" description="N-terminal alpha-helix" evidence="6">
    <location>
        <begin position="16"/>
        <end position="197"/>
    </location>
</feature>
<comment type="function">
    <text evidence="6">A major RuBisCO chaperone. Acts after GroEL-GroES chaperonin to fold and/or assemble the large subunit of RuBisCO (ccbL, rbcL). Cooperates with RbcX in RbcL folding, plays the major role in assembly of dimers into RbcL(8)-Raf1(8) intermediate complexes. RbcS replaces Raf1, leading to holoenzyme formation.</text>
</comment>
<evidence type="ECO:0000256" key="5">
    <source>
        <dbReference type="ARBA" id="ARBA00023859"/>
    </source>
</evidence>
<evidence type="ECO:0000313" key="10">
    <source>
        <dbReference type="EMBL" id="KST66939.1"/>
    </source>
</evidence>
<comment type="subunit">
    <text evidence="6">Homodimer. Forms an RbcL(8)-Raf1(8) complex. Forms complexes of many stoichiometries with RbcL with and without RbcS. RbcX and Raf1 can bind simultaneously to RbcL.</text>
</comment>
<comment type="caution">
    <text evidence="11">The sequence shown here is derived from an EMBL/GenBank/DDBJ whole genome shotgun (WGS) entry which is preliminary data.</text>
</comment>